<accession>A0AA39IDT5</accession>
<keyword evidence="1" id="KW-0472">Membrane</keyword>
<feature type="transmembrane region" description="Helical" evidence="1">
    <location>
        <begin position="50"/>
        <end position="67"/>
    </location>
</feature>
<keyword evidence="3" id="KW-1185">Reference proteome</keyword>
<comment type="caution">
    <text evidence="2">The sequence shown here is derived from an EMBL/GenBank/DDBJ whole genome shotgun (WGS) entry which is preliminary data.</text>
</comment>
<keyword evidence="1" id="KW-1133">Transmembrane helix</keyword>
<evidence type="ECO:0000313" key="3">
    <source>
        <dbReference type="Proteomes" id="UP001175271"/>
    </source>
</evidence>
<dbReference type="EMBL" id="JAUCMV010000001">
    <property type="protein sequence ID" value="KAK0422528.1"/>
    <property type="molecule type" value="Genomic_DNA"/>
</dbReference>
<protein>
    <submittedName>
        <fullName evidence="2">Uncharacterized protein</fullName>
    </submittedName>
</protein>
<evidence type="ECO:0000256" key="1">
    <source>
        <dbReference type="SAM" id="Phobius"/>
    </source>
</evidence>
<dbReference type="Proteomes" id="UP001175271">
    <property type="component" value="Unassembled WGS sequence"/>
</dbReference>
<sequence length="172" mass="18869">MSTCLSQNHNFSLKKRVTSTILKNNDISLLRHPPSASTLFISFTMRSSGWTAWFLIVLALDPVYCAVLKGDRLPHRHASEKRHKRELLSTSLTSATAVVAVPTAILIGGAAVGAAIVSSLITWGLISDSDLLETVEELCEGRERACLAKLHMFTKRMRTAFLITLILFDSSA</sequence>
<name>A0AA39IDT5_9BILA</name>
<gene>
    <name evidence="2" type="ORF">QR680_007626</name>
</gene>
<proteinExistence type="predicted"/>
<dbReference type="AlphaFoldDB" id="A0AA39IDT5"/>
<feature type="transmembrane region" description="Helical" evidence="1">
    <location>
        <begin position="88"/>
        <end position="121"/>
    </location>
</feature>
<organism evidence="2 3">
    <name type="scientific">Steinernema hermaphroditum</name>
    <dbReference type="NCBI Taxonomy" id="289476"/>
    <lineage>
        <taxon>Eukaryota</taxon>
        <taxon>Metazoa</taxon>
        <taxon>Ecdysozoa</taxon>
        <taxon>Nematoda</taxon>
        <taxon>Chromadorea</taxon>
        <taxon>Rhabditida</taxon>
        <taxon>Tylenchina</taxon>
        <taxon>Panagrolaimomorpha</taxon>
        <taxon>Strongyloidoidea</taxon>
        <taxon>Steinernematidae</taxon>
        <taxon>Steinernema</taxon>
    </lineage>
</organism>
<reference evidence="2" key="1">
    <citation type="submission" date="2023-06" db="EMBL/GenBank/DDBJ databases">
        <title>Genomic analysis of the entomopathogenic nematode Steinernema hermaphroditum.</title>
        <authorList>
            <person name="Schwarz E.M."/>
            <person name="Heppert J.K."/>
            <person name="Baniya A."/>
            <person name="Schwartz H.T."/>
            <person name="Tan C.-H."/>
            <person name="Antoshechkin I."/>
            <person name="Sternberg P.W."/>
            <person name="Goodrich-Blair H."/>
            <person name="Dillman A.R."/>
        </authorList>
    </citation>
    <scope>NUCLEOTIDE SEQUENCE</scope>
    <source>
        <strain evidence="2">PS9179</strain>
        <tissue evidence="2">Whole animal</tissue>
    </source>
</reference>
<evidence type="ECO:0000313" key="2">
    <source>
        <dbReference type="EMBL" id="KAK0422528.1"/>
    </source>
</evidence>
<keyword evidence="1" id="KW-0812">Transmembrane</keyword>